<dbReference type="InterPro" id="IPR032466">
    <property type="entry name" value="Metal_Hydrolase"/>
</dbReference>
<keyword evidence="2 5" id="KW-0479">Metal-binding</keyword>
<feature type="binding site" evidence="5">
    <location>
        <position position="331"/>
    </location>
    <ligand>
        <name>substrate</name>
    </ligand>
</feature>
<dbReference type="SUPFAM" id="SSF51556">
    <property type="entry name" value="Metallo-dependent hydrolases"/>
    <property type="match status" value="1"/>
</dbReference>
<dbReference type="GO" id="GO:0046872">
    <property type="term" value="F:metal ion binding"/>
    <property type="evidence" value="ECO:0007669"/>
    <property type="project" value="UniProtKB-KW"/>
</dbReference>
<comment type="caution">
    <text evidence="5">Lacks conserved residue(s) required for the propagation of feature annotation.</text>
</comment>
<evidence type="ECO:0000313" key="9">
    <source>
        <dbReference type="Proteomes" id="UP001268683"/>
    </source>
</evidence>
<feature type="binding site" evidence="5">
    <location>
        <position position="244"/>
    </location>
    <ligand>
        <name>substrate</name>
    </ligand>
</feature>
<evidence type="ECO:0000256" key="4">
    <source>
        <dbReference type="ARBA" id="ARBA00022833"/>
    </source>
</evidence>
<dbReference type="Gene3D" id="2.30.40.10">
    <property type="entry name" value="Urease, subunit C, domain 1"/>
    <property type="match status" value="1"/>
</dbReference>
<comment type="similarity">
    <text evidence="5">Belongs to the metallo-dependent hydrolases superfamily. MTA/SAH deaminase family.</text>
</comment>
<dbReference type="HAMAP" id="MF_01281">
    <property type="entry name" value="MTA_SAH_deamin"/>
    <property type="match status" value="1"/>
</dbReference>
<dbReference type="RefSeq" id="WP_310798996.1">
    <property type="nucleotide sequence ID" value="NZ_CP123872.1"/>
</dbReference>
<feature type="signal peptide" evidence="6">
    <location>
        <begin position="1"/>
        <end position="21"/>
    </location>
</feature>
<organism evidence="8 9">
    <name type="scientific">Temperatibacter marinus</name>
    <dbReference type="NCBI Taxonomy" id="1456591"/>
    <lineage>
        <taxon>Bacteria</taxon>
        <taxon>Pseudomonadati</taxon>
        <taxon>Pseudomonadota</taxon>
        <taxon>Alphaproteobacteria</taxon>
        <taxon>Kordiimonadales</taxon>
        <taxon>Temperatibacteraceae</taxon>
        <taxon>Temperatibacter</taxon>
    </lineage>
</organism>
<evidence type="ECO:0000256" key="2">
    <source>
        <dbReference type="ARBA" id="ARBA00022723"/>
    </source>
</evidence>
<feature type="domain" description="Amidohydrolase-related" evidence="7">
    <location>
        <begin position="82"/>
        <end position="434"/>
    </location>
</feature>
<keyword evidence="9" id="KW-1185">Reference proteome</keyword>
<protein>
    <recommendedName>
        <fullName evidence="5">5-methylthioadenosine/S-adenosylhomocysteine deaminase</fullName>
        <shortName evidence="5">MTA/SAH deaminase</shortName>
        <ecNumber evidence="5">3.5.4.28</ecNumber>
        <ecNumber evidence="5">3.5.4.31</ecNumber>
    </recommendedName>
</protein>
<dbReference type="EMBL" id="CP123872">
    <property type="protein sequence ID" value="WND03147.1"/>
    <property type="molecule type" value="Genomic_DNA"/>
</dbReference>
<feature type="binding site" evidence="5">
    <location>
        <position position="241"/>
    </location>
    <ligand>
        <name>Zn(2+)</name>
        <dbReference type="ChEBI" id="CHEBI:29105"/>
    </ligand>
</feature>
<evidence type="ECO:0000313" key="8">
    <source>
        <dbReference type="EMBL" id="WND03147.1"/>
    </source>
</evidence>
<dbReference type="EC" id="3.5.4.31" evidence="5"/>
<dbReference type="GO" id="GO:0050270">
    <property type="term" value="F:S-adenosylhomocysteine deaminase activity"/>
    <property type="evidence" value="ECO:0007669"/>
    <property type="project" value="UniProtKB-UniRule"/>
</dbReference>
<gene>
    <name evidence="5" type="primary">mtaD</name>
    <name evidence="8" type="ORF">QGN29_02045</name>
</gene>
<evidence type="ECO:0000256" key="3">
    <source>
        <dbReference type="ARBA" id="ARBA00022801"/>
    </source>
</evidence>
<comment type="catalytic activity">
    <reaction evidence="5">
        <text>S-adenosyl-L-homocysteine + H2O + H(+) = S-inosyl-L-homocysteine + NH4(+)</text>
        <dbReference type="Rhea" id="RHEA:20716"/>
        <dbReference type="ChEBI" id="CHEBI:15377"/>
        <dbReference type="ChEBI" id="CHEBI:15378"/>
        <dbReference type="ChEBI" id="CHEBI:28938"/>
        <dbReference type="ChEBI" id="CHEBI:57856"/>
        <dbReference type="ChEBI" id="CHEBI:57985"/>
        <dbReference type="EC" id="3.5.4.28"/>
    </reaction>
</comment>
<reference evidence="8" key="1">
    <citation type="submission" date="2023-04" db="EMBL/GenBank/DDBJ databases">
        <title>Complete genome sequence of Temperatibacter marinus.</title>
        <authorList>
            <person name="Rong J.-C."/>
            <person name="Yi M.-L."/>
            <person name="Zhao Q."/>
        </authorList>
    </citation>
    <scope>NUCLEOTIDE SEQUENCE</scope>
    <source>
        <strain evidence="8">NBRC 110045</strain>
    </source>
</reference>
<dbReference type="Gene3D" id="3.20.20.140">
    <property type="entry name" value="Metal-dependent hydrolases"/>
    <property type="match status" value="1"/>
</dbReference>
<sequence>MKQIFILLTICLTGLATMVDAADKIQVSLIVKGDHVVTMEKGNLIEDGAVAIQGAKIVAIGTAAEILSDYHADTILSGDGKILMPGLVNGHTHTSMTLMRGLADDLKLMEWLTQHIFPMEGKYVDPEFIRLGSSLACYEMIKSGTTTFVDMYFYPDTIAQVVDECGLRAIISAPMIDFPSPGFKGWDDSYQAGVDYVKRWKGKHERITPALAPHAPYTVAPNHLKQAAETARELGVPISIHVAEDSSETKTIGERYGKTPVTHVKDLGYFDVPEQVIAAHVVYPTAEEIKEMVGKPFGPIHNPTSNLKLAAGISPVTEMMKAGVHVGLGTDGAASNNDLDMWGEIHLAALIHKTATGDPTAMPAYDAVSLATDSGARAIGKGQEVGSLEVGKWADMIQLDVSTLEMQPLYNVMSHLAYAVNGSDVVTTIVHGQILMKDREVQTIKAEPLKEKIIQKVNEMKAALKETKEE</sequence>
<dbReference type="SUPFAM" id="SSF51338">
    <property type="entry name" value="Composite domain of metallo-dependent hydrolases"/>
    <property type="match status" value="1"/>
</dbReference>
<feature type="binding site" evidence="5">
    <location>
        <position position="93"/>
    </location>
    <ligand>
        <name>Zn(2+)</name>
        <dbReference type="ChEBI" id="CHEBI:29105"/>
    </ligand>
</feature>
<dbReference type="KEGG" id="tmk:QGN29_02045"/>
<feature type="binding site" evidence="5">
    <location>
        <position position="331"/>
    </location>
    <ligand>
        <name>Zn(2+)</name>
        <dbReference type="ChEBI" id="CHEBI:29105"/>
    </ligand>
</feature>
<dbReference type="CDD" id="cd01298">
    <property type="entry name" value="ATZ_TRZ_like"/>
    <property type="match status" value="1"/>
</dbReference>
<comment type="similarity">
    <text evidence="1">Belongs to the metallo-dependent hydrolases superfamily. ATZ/TRZ family.</text>
</comment>
<dbReference type="PANTHER" id="PTHR43794">
    <property type="entry name" value="AMINOHYDROLASE SSNA-RELATED"/>
    <property type="match status" value="1"/>
</dbReference>
<dbReference type="Pfam" id="PF01979">
    <property type="entry name" value="Amidohydro_1"/>
    <property type="match status" value="1"/>
</dbReference>
<dbReference type="PANTHER" id="PTHR43794:SF11">
    <property type="entry name" value="AMIDOHYDROLASE-RELATED DOMAIN-CONTAINING PROTEIN"/>
    <property type="match status" value="1"/>
</dbReference>
<keyword evidence="4 5" id="KW-0862">Zinc</keyword>
<feature type="chain" id="PRO_5041434981" description="5-methylthioadenosine/S-adenosylhomocysteine deaminase" evidence="6">
    <location>
        <begin position="22"/>
        <end position="470"/>
    </location>
</feature>
<evidence type="ECO:0000259" key="7">
    <source>
        <dbReference type="Pfam" id="PF01979"/>
    </source>
</evidence>
<evidence type="ECO:0000256" key="1">
    <source>
        <dbReference type="ARBA" id="ARBA00006745"/>
    </source>
</evidence>
<dbReference type="InterPro" id="IPR006680">
    <property type="entry name" value="Amidohydro-rel"/>
</dbReference>
<proteinExistence type="inferred from homology"/>
<dbReference type="FunFam" id="3.20.20.140:FF:000014">
    <property type="entry name" value="5-methylthioadenosine/S-adenosylhomocysteine deaminase"/>
    <property type="match status" value="1"/>
</dbReference>
<name>A0AA52EIG8_9PROT</name>
<comment type="catalytic activity">
    <reaction evidence="5">
        <text>S-methyl-5'-thioadenosine + H2O + H(+) = S-methyl-5'-thioinosine + NH4(+)</text>
        <dbReference type="Rhea" id="RHEA:25025"/>
        <dbReference type="ChEBI" id="CHEBI:15377"/>
        <dbReference type="ChEBI" id="CHEBI:15378"/>
        <dbReference type="ChEBI" id="CHEBI:17509"/>
        <dbReference type="ChEBI" id="CHEBI:28938"/>
        <dbReference type="ChEBI" id="CHEBI:48595"/>
        <dbReference type="EC" id="3.5.4.31"/>
    </reaction>
</comment>
<accession>A0AA52EIG8</accession>
<keyword evidence="3 5" id="KW-0378">Hydrolase</keyword>
<dbReference type="InterPro" id="IPR011059">
    <property type="entry name" value="Metal-dep_hydrolase_composite"/>
</dbReference>
<dbReference type="InterPro" id="IPR050287">
    <property type="entry name" value="MTA/SAH_deaminase"/>
</dbReference>
<keyword evidence="6" id="KW-0732">Signal</keyword>
<dbReference type="EC" id="3.5.4.28" evidence="5"/>
<comment type="function">
    <text evidence="5">Catalyzes the deamination of 5-methylthioadenosine and S-adenosyl-L-homocysteine into 5-methylthioinosine and S-inosyl-L-homocysteine, respectively. Is also able to deaminate adenosine.</text>
</comment>
<feature type="binding site" evidence="5">
    <location>
        <position position="214"/>
    </location>
    <ligand>
        <name>substrate</name>
    </ligand>
</feature>
<evidence type="ECO:0000256" key="5">
    <source>
        <dbReference type="HAMAP-Rule" id="MF_01281"/>
    </source>
</evidence>
<dbReference type="AlphaFoldDB" id="A0AA52EIG8"/>
<feature type="binding site" evidence="5">
    <location>
        <position position="91"/>
    </location>
    <ligand>
        <name>Zn(2+)</name>
        <dbReference type="ChEBI" id="CHEBI:29105"/>
    </ligand>
</feature>
<feature type="binding site" evidence="5">
    <location>
        <position position="120"/>
    </location>
    <ligand>
        <name>substrate</name>
    </ligand>
</feature>
<dbReference type="InterPro" id="IPR023512">
    <property type="entry name" value="Deaminase_MtaD/DadD"/>
</dbReference>
<dbReference type="Proteomes" id="UP001268683">
    <property type="component" value="Chromosome"/>
</dbReference>
<comment type="cofactor">
    <cofactor evidence="5">
        <name>Zn(2+)</name>
        <dbReference type="ChEBI" id="CHEBI:29105"/>
    </cofactor>
    <text evidence="5">Binds 1 zinc ion per subunit.</text>
</comment>
<evidence type="ECO:0000256" key="6">
    <source>
        <dbReference type="SAM" id="SignalP"/>
    </source>
</evidence>
<dbReference type="GO" id="GO:0090614">
    <property type="term" value="F:5'-methylthioadenosine deaminase activity"/>
    <property type="evidence" value="ECO:0007669"/>
    <property type="project" value="UniProtKB-UniRule"/>
</dbReference>